<reference evidence="2 3" key="1">
    <citation type="journal article" date="2023" name="Plants (Basel)">
        <title>Bridging the Gap: Combining Genomics and Transcriptomics Approaches to Understand Stylosanthes scabra, an Orphan Legume from the Brazilian Caatinga.</title>
        <authorList>
            <person name="Ferreira-Neto J.R.C."/>
            <person name="da Silva M.D."/>
            <person name="Binneck E."/>
            <person name="de Melo N.F."/>
            <person name="da Silva R.H."/>
            <person name="de Melo A.L.T.M."/>
            <person name="Pandolfi V."/>
            <person name="Bustamante F.O."/>
            <person name="Brasileiro-Vidal A.C."/>
            <person name="Benko-Iseppon A.M."/>
        </authorList>
    </citation>
    <scope>NUCLEOTIDE SEQUENCE [LARGE SCALE GENOMIC DNA]</scope>
    <source>
        <tissue evidence="2">Leaves</tissue>
    </source>
</reference>
<feature type="compositionally biased region" description="Polar residues" evidence="1">
    <location>
        <begin position="9"/>
        <end position="28"/>
    </location>
</feature>
<proteinExistence type="predicted"/>
<feature type="region of interest" description="Disordered" evidence="1">
    <location>
        <begin position="1"/>
        <end position="48"/>
    </location>
</feature>
<gene>
    <name evidence="2" type="ORF">PIB30_004735</name>
</gene>
<evidence type="ECO:0000256" key="1">
    <source>
        <dbReference type="SAM" id="MobiDB-lite"/>
    </source>
</evidence>
<dbReference type="EMBL" id="JASCZI010060424">
    <property type="protein sequence ID" value="MED6130872.1"/>
    <property type="molecule type" value="Genomic_DNA"/>
</dbReference>
<protein>
    <submittedName>
        <fullName evidence="2">Uncharacterized protein</fullName>
    </submittedName>
</protein>
<sequence>MRGRWLRDSGTNSDPSELSLLSSIPGTKSLSESSPELPSISIGTSGAGQWMGKHGITPFELDEPPTTSGMLCISISSSITSRVPYLRCRMTDFSSSRVTMGYIWNTTEVGDRNQMPSLSRLISPFG</sequence>
<evidence type="ECO:0000313" key="3">
    <source>
        <dbReference type="Proteomes" id="UP001341840"/>
    </source>
</evidence>
<feature type="compositionally biased region" description="Low complexity" evidence="1">
    <location>
        <begin position="29"/>
        <end position="42"/>
    </location>
</feature>
<accession>A0ABU6S3K6</accession>
<keyword evidence="3" id="KW-1185">Reference proteome</keyword>
<name>A0ABU6S3K6_9FABA</name>
<dbReference type="Proteomes" id="UP001341840">
    <property type="component" value="Unassembled WGS sequence"/>
</dbReference>
<comment type="caution">
    <text evidence="2">The sequence shown here is derived from an EMBL/GenBank/DDBJ whole genome shotgun (WGS) entry which is preliminary data.</text>
</comment>
<organism evidence="2 3">
    <name type="scientific">Stylosanthes scabra</name>
    <dbReference type="NCBI Taxonomy" id="79078"/>
    <lineage>
        <taxon>Eukaryota</taxon>
        <taxon>Viridiplantae</taxon>
        <taxon>Streptophyta</taxon>
        <taxon>Embryophyta</taxon>
        <taxon>Tracheophyta</taxon>
        <taxon>Spermatophyta</taxon>
        <taxon>Magnoliopsida</taxon>
        <taxon>eudicotyledons</taxon>
        <taxon>Gunneridae</taxon>
        <taxon>Pentapetalae</taxon>
        <taxon>rosids</taxon>
        <taxon>fabids</taxon>
        <taxon>Fabales</taxon>
        <taxon>Fabaceae</taxon>
        <taxon>Papilionoideae</taxon>
        <taxon>50 kb inversion clade</taxon>
        <taxon>dalbergioids sensu lato</taxon>
        <taxon>Dalbergieae</taxon>
        <taxon>Pterocarpus clade</taxon>
        <taxon>Stylosanthes</taxon>
    </lineage>
</organism>
<evidence type="ECO:0000313" key="2">
    <source>
        <dbReference type="EMBL" id="MED6130872.1"/>
    </source>
</evidence>